<evidence type="ECO:0000256" key="6">
    <source>
        <dbReference type="ARBA" id="ARBA00023125"/>
    </source>
</evidence>
<evidence type="ECO:0000256" key="3">
    <source>
        <dbReference type="ARBA" id="ARBA00022553"/>
    </source>
</evidence>
<evidence type="ECO:0000256" key="2">
    <source>
        <dbReference type="ARBA" id="ARBA00022490"/>
    </source>
</evidence>
<keyword evidence="3 8" id="KW-0597">Phosphoprotein</keyword>
<keyword evidence="2" id="KW-0963">Cytoplasm</keyword>
<keyword evidence="6 11" id="KW-0238">DNA-binding</keyword>
<dbReference type="GO" id="GO:0003677">
    <property type="term" value="F:DNA binding"/>
    <property type="evidence" value="ECO:0007669"/>
    <property type="project" value="UniProtKB-KW"/>
</dbReference>
<dbReference type="EMBL" id="BMHE01000006">
    <property type="protein sequence ID" value="GGI46405.1"/>
    <property type="molecule type" value="Genomic_DNA"/>
</dbReference>
<organism evidence="11 12">
    <name type="scientific">Paenibacillus marchantiophytorum</name>
    <dbReference type="NCBI Taxonomy" id="1619310"/>
    <lineage>
        <taxon>Bacteria</taxon>
        <taxon>Bacillati</taxon>
        <taxon>Bacillota</taxon>
        <taxon>Bacilli</taxon>
        <taxon>Bacillales</taxon>
        <taxon>Paenibacillaceae</taxon>
        <taxon>Paenibacillus</taxon>
    </lineage>
</organism>
<keyword evidence="7" id="KW-0804">Transcription</keyword>
<evidence type="ECO:0000259" key="9">
    <source>
        <dbReference type="PROSITE" id="PS01124"/>
    </source>
</evidence>
<dbReference type="InterPro" id="IPR001789">
    <property type="entry name" value="Sig_transdc_resp-reg_receiver"/>
</dbReference>
<dbReference type="SMART" id="SM00342">
    <property type="entry name" value="HTH_ARAC"/>
    <property type="match status" value="1"/>
</dbReference>
<reference evidence="12" key="1">
    <citation type="journal article" date="2019" name="Int. J. Syst. Evol. Microbiol.">
        <title>The Global Catalogue of Microorganisms (GCM) 10K type strain sequencing project: providing services to taxonomists for standard genome sequencing and annotation.</title>
        <authorList>
            <consortium name="The Broad Institute Genomics Platform"/>
            <consortium name="The Broad Institute Genome Sequencing Center for Infectious Disease"/>
            <person name="Wu L."/>
            <person name="Ma J."/>
        </authorList>
    </citation>
    <scope>NUCLEOTIDE SEQUENCE [LARGE SCALE GENOMIC DNA]</scope>
    <source>
        <strain evidence="12">CGMCC 1.15043</strain>
    </source>
</reference>
<evidence type="ECO:0000256" key="1">
    <source>
        <dbReference type="ARBA" id="ARBA00004496"/>
    </source>
</evidence>
<gene>
    <name evidence="11" type="ORF">GCM10008018_16930</name>
</gene>
<protein>
    <submittedName>
        <fullName evidence="11">DNA-binding response regulator</fullName>
    </submittedName>
</protein>
<dbReference type="InterPro" id="IPR051552">
    <property type="entry name" value="HptR"/>
</dbReference>
<dbReference type="RefSeq" id="WP_189010237.1">
    <property type="nucleotide sequence ID" value="NZ_BMHE01000006.1"/>
</dbReference>
<dbReference type="InterPro" id="IPR009057">
    <property type="entry name" value="Homeodomain-like_sf"/>
</dbReference>
<evidence type="ECO:0000313" key="12">
    <source>
        <dbReference type="Proteomes" id="UP000615455"/>
    </source>
</evidence>
<dbReference type="SUPFAM" id="SSF46689">
    <property type="entry name" value="Homeodomain-like"/>
    <property type="match status" value="2"/>
</dbReference>
<comment type="subcellular location">
    <subcellularLocation>
        <location evidence="1">Cytoplasm</location>
    </subcellularLocation>
</comment>
<proteinExistence type="predicted"/>
<dbReference type="InterPro" id="IPR011006">
    <property type="entry name" value="CheY-like_superfamily"/>
</dbReference>
<dbReference type="InterPro" id="IPR018060">
    <property type="entry name" value="HTH_AraC"/>
</dbReference>
<dbReference type="CDD" id="cd17536">
    <property type="entry name" value="REC_YesN-like"/>
    <property type="match status" value="1"/>
</dbReference>
<dbReference type="SUPFAM" id="SSF52172">
    <property type="entry name" value="CheY-like"/>
    <property type="match status" value="1"/>
</dbReference>
<dbReference type="Gene3D" id="1.10.10.60">
    <property type="entry name" value="Homeodomain-like"/>
    <property type="match status" value="2"/>
</dbReference>
<feature type="domain" description="HTH araC/xylS-type" evidence="9">
    <location>
        <begin position="418"/>
        <end position="516"/>
    </location>
</feature>
<dbReference type="PROSITE" id="PS50110">
    <property type="entry name" value="RESPONSE_REGULATORY"/>
    <property type="match status" value="1"/>
</dbReference>
<name>A0ABQ2BS91_9BACL</name>
<dbReference type="Proteomes" id="UP000615455">
    <property type="component" value="Unassembled WGS sequence"/>
</dbReference>
<accession>A0ABQ2BS91</accession>
<feature type="domain" description="Response regulatory" evidence="10">
    <location>
        <begin position="3"/>
        <end position="120"/>
    </location>
</feature>
<dbReference type="Pfam" id="PF17853">
    <property type="entry name" value="GGDEF_2"/>
    <property type="match status" value="1"/>
</dbReference>
<evidence type="ECO:0000313" key="11">
    <source>
        <dbReference type="EMBL" id="GGI46405.1"/>
    </source>
</evidence>
<dbReference type="Pfam" id="PF12833">
    <property type="entry name" value="HTH_18"/>
    <property type="match status" value="1"/>
</dbReference>
<keyword evidence="5" id="KW-0805">Transcription regulation</keyword>
<comment type="caution">
    <text evidence="11">The sequence shown here is derived from an EMBL/GenBank/DDBJ whole genome shotgun (WGS) entry which is preliminary data.</text>
</comment>
<dbReference type="InterPro" id="IPR041522">
    <property type="entry name" value="CdaR_GGDEF"/>
</dbReference>
<dbReference type="PANTHER" id="PTHR42713:SF3">
    <property type="entry name" value="TRANSCRIPTIONAL REGULATORY PROTEIN HPTR"/>
    <property type="match status" value="1"/>
</dbReference>
<evidence type="ECO:0000256" key="4">
    <source>
        <dbReference type="ARBA" id="ARBA00023012"/>
    </source>
</evidence>
<evidence type="ECO:0000256" key="5">
    <source>
        <dbReference type="ARBA" id="ARBA00023015"/>
    </source>
</evidence>
<dbReference type="Pfam" id="PF00072">
    <property type="entry name" value="Response_reg"/>
    <property type="match status" value="1"/>
</dbReference>
<dbReference type="PANTHER" id="PTHR42713">
    <property type="entry name" value="HISTIDINE KINASE-RELATED"/>
    <property type="match status" value="1"/>
</dbReference>
<dbReference type="PROSITE" id="PS01124">
    <property type="entry name" value="HTH_ARAC_FAMILY_2"/>
    <property type="match status" value="1"/>
</dbReference>
<keyword evidence="4" id="KW-0902">Two-component regulatory system</keyword>
<dbReference type="Gene3D" id="3.40.50.2300">
    <property type="match status" value="1"/>
</dbReference>
<sequence length="516" mass="58279">MHKVLIVDDERAIRLGLVNFVAWASADCEVVGEAINGLEAIEKIQELAPEIIVTDVKMPGMNGIELAKYIHEKVLPIKVIILTGYTDFSYAQAALKYNVVDFVLKPTEPVQLIAAVTKAKAQLLAAVEVDYSLSLLKNKIIDYSEALREKFIKDVFDGVIKTNSAIADKANELELNLTSYYVLLFEIHNTNAEDIKQLISLAFKDYTFYTVCLKESQLGTLISFKDENSYLLFELCSEILRTLEGFISAPISIGISNPHLNIMELKTAYEETSISLTSRFYNKTENSLCIYSNYVNSLCHEEKFSTNTSVENILDEIKVGNGPEFSRLISELFEQLRATKQPIDYIKNTGINLCFAFQALLSNYNLSFSSFTKEEQPIYKQIVACTSALKLSQLIVELASEVSIKLAIITKQNNLIIIKTMRYINENYKSSITLKILSDYVHTNSSYLSRLFKKETGDTVTKTINKVRLEKAKELLSTTDLKTYEVAEEVGIPDPSYFSIIFKKYTGVSPKDYSRR</sequence>
<keyword evidence="12" id="KW-1185">Reference proteome</keyword>
<evidence type="ECO:0000256" key="8">
    <source>
        <dbReference type="PROSITE-ProRule" id="PRU00169"/>
    </source>
</evidence>
<evidence type="ECO:0000259" key="10">
    <source>
        <dbReference type="PROSITE" id="PS50110"/>
    </source>
</evidence>
<evidence type="ECO:0000256" key="7">
    <source>
        <dbReference type="ARBA" id="ARBA00023163"/>
    </source>
</evidence>
<dbReference type="SMART" id="SM00448">
    <property type="entry name" value="REC"/>
    <property type="match status" value="1"/>
</dbReference>
<feature type="modified residue" description="4-aspartylphosphate" evidence="8">
    <location>
        <position position="55"/>
    </location>
</feature>